<proteinExistence type="inferred from homology"/>
<dbReference type="PANTHER" id="PTHR21021:SF15">
    <property type="entry name" value="FREE METHIONINE-R-SULFOXIDE REDUCTASE"/>
    <property type="match status" value="1"/>
</dbReference>
<dbReference type="PANTHER" id="PTHR21021">
    <property type="entry name" value="GAF/PUTATIVE CYTOSKELETAL PROTEIN"/>
    <property type="match status" value="1"/>
</dbReference>
<organism evidence="3">
    <name type="scientific">uncultured delta proteobacterium HF0010_01J10</name>
    <dbReference type="NCBI Taxonomy" id="710820"/>
    <lineage>
        <taxon>Bacteria</taxon>
        <taxon>Deltaproteobacteria</taxon>
        <taxon>environmental samples</taxon>
    </lineage>
</organism>
<dbReference type="Pfam" id="PF13185">
    <property type="entry name" value="GAF_2"/>
    <property type="match status" value="1"/>
</dbReference>
<dbReference type="GO" id="GO:0005829">
    <property type="term" value="C:cytosol"/>
    <property type="evidence" value="ECO:0007669"/>
    <property type="project" value="TreeGrafter"/>
</dbReference>
<dbReference type="SUPFAM" id="SSF55781">
    <property type="entry name" value="GAF domain-like"/>
    <property type="match status" value="1"/>
</dbReference>
<dbReference type="AlphaFoldDB" id="E0XQC1"/>
<reference evidence="3" key="1">
    <citation type="journal article" date="2011" name="Environ. Microbiol.">
        <title>Time-series analyses of Monterey Bay coastal microbial picoplankton using a 'genome proxy' microarray.</title>
        <authorList>
            <person name="Rich V.I."/>
            <person name="Pham V.D."/>
            <person name="Eppley J."/>
            <person name="Shi Y."/>
            <person name="DeLong E.F."/>
        </authorList>
    </citation>
    <scope>NUCLEOTIDE SEQUENCE</scope>
</reference>
<protein>
    <submittedName>
        <fullName evidence="3">Gaf domain-containing protein</fullName>
    </submittedName>
</protein>
<evidence type="ECO:0000259" key="2">
    <source>
        <dbReference type="SMART" id="SM00065"/>
    </source>
</evidence>
<dbReference type="InterPro" id="IPR029016">
    <property type="entry name" value="GAF-like_dom_sf"/>
</dbReference>
<feature type="domain" description="GAF" evidence="2">
    <location>
        <begin position="53"/>
        <end position="190"/>
    </location>
</feature>
<dbReference type="Gene3D" id="3.30.450.40">
    <property type="match status" value="1"/>
</dbReference>
<dbReference type="GO" id="GO:0033745">
    <property type="term" value="F:L-methionine-(R)-S-oxide reductase activity"/>
    <property type="evidence" value="ECO:0007669"/>
    <property type="project" value="TreeGrafter"/>
</dbReference>
<accession>E0XQC1</accession>
<comment type="similarity">
    <text evidence="1">Belongs to the free Met sulfoxide reductase family.</text>
</comment>
<dbReference type="InterPro" id="IPR003018">
    <property type="entry name" value="GAF"/>
</dbReference>
<name>E0XQC1_9DELT</name>
<evidence type="ECO:0000256" key="1">
    <source>
        <dbReference type="ARBA" id="ARBA00038454"/>
    </source>
</evidence>
<dbReference type="InterPro" id="IPR051330">
    <property type="entry name" value="Phosphatase_reg/MetRdx"/>
</dbReference>
<dbReference type="SMART" id="SM00065">
    <property type="entry name" value="GAF"/>
    <property type="match status" value="1"/>
</dbReference>
<dbReference type="EMBL" id="GU474842">
    <property type="protein sequence ID" value="ADI16612.1"/>
    <property type="molecule type" value="Genomic_DNA"/>
</dbReference>
<evidence type="ECO:0000313" key="3">
    <source>
        <dbReference type="EMBL" id="ADI16612.1"/>
    </source>
</evidence>
<sequence length="194" mass="20973">MTQPWPRPVKSSGKTLEVSMLHPLSVEASSDKRSQHYLEVMTRIEGLLDDETDGVAAMSTVAAELYGAFAYIHWAGFYRRLEPDLLAVGPYQGGHGCTRIPFSRGVCGAAARTGQTQLVDDVHAFEDHIACSSQTRSELVVPVFNGAGEVVAVIDLDSDAPAAFSVVDQVAVEQIARLMGERFVLDGHLQGSDR</sequence>